<dbReference type="CDD" id="cd18793">
    <property type="entry name" value="SF2_C_SNF"/>
    <property type="match status" value="1"/>
</dbReference>
<comment type="caution">
    <text evidence="5">The sequence shown here is derived from an EMBL/GenBank/DDBJ whole genome shotgun (WGS) entry which is preliminary data.</text>
</comment>
<feature type="compositionally biased region" description="Low complexity" evidence="2">
    <location>
        <begin position="260"/>
        <end position="277"/>
    </location>
</feature>
<dbReference type="PANTHER" id="PTHR10799">
    <property type="entry name" value="SNF2/RAD54 HELICASE FAMILY"/>
    <property type="match status" value="1"/>
</dbReference>
<keyword evidence="5" id="KW-0547">Nucleotide-binding</keyword>
<dbReference type="InterPro" id="IPR000330">
    <property type="entry name" value="SNF2_N"/>
</dbReference>
<dbReference type="Pfam" id="PF00271">
    <property type="entry name" value="Helicase_C"/>
    <property type="match status" value="1"/>
</dbReference>
<organism evidence="5 6">
    <name type="scientific">Leucobacter chromiireducens subsp. solipictus</name>
    <dbReference type="NCBI Taxonomy" id="398235"/>
    <lineage>
        <taxon>Bacteria</taxon>
        <taxon>Bacillati</taxon>
        <taxon>Actinomycetota</taxon>
        <taxon>Actinomycetes</taxon>
        <taxon>Micrococcales</taxon>
        <taxon>Microbacteriaceae</taxon>
        <taxon>Leucobacter</taxon>
    </lineage>
</organism>
<evidence type="ECO:0000256" key="2">
    <source>
        <dbReference type="SAM" id="MobiDB-lite"/>
    </source>
</evidence>
<keyword evidence="5" id="KW-0067">ATP-binding</keyword>
<feature type="domain" description="Helicase C-terminal" evidence="4">
    <location>
        <begin position="918"/>
        <end position="1082"/>
    </location>
</feature>
<keyword evidence="5" id="KW-0347">Helicase</keyword>
<reference evidence="5 6" key="1">
    <citation type="submission" date="2018-09" db="EMBL/GenBank/DDBJ databases">
        <title>Comparative genomics of Leucobacter spp.</title>
        <authorList>
            <person name="Reis A.C."/>
            <person name="Kolvenbach B.A."/>
            <person name="Corvini P.F.X."/>
            <person name="Nunes O.C."/>
        </authorList>
    </citation>
    <scope>NUCLEOTIDE SEQUENCE [LARGE SCALE GENOMIC DNA]</scope>
    <source>
        <strain evidence="5 6">TAN 31504</strain>
    </source>
</reference>
<feature type="domain" description="Helicase ATP-binding" evidence="3">
    <location>
        <begin position="601"/>
        <end position="775"/>
    </location>
</feature>
<gene>
    <name evidence="5" type="ORF">D3230_09840</name>
</gene>
<dbReference type="SUPFAM" id="SSF52540">
    <property type="entry name" value="P-loop containing nucleoside triphosphate hydrolases"/>
    <property type="match status" value="2"/>
</dbReference>
<dbReference type="InterPro" id="IPR027417">
    <property type="entry name" value="P-loop_NTPase"/>
</dbReference>
<dbReference type="PROSITE" id="PS51192">
    <property type="entry name" value="HELICASE_ATP_BIND_1"/>
    <property type="match status" value="1"/>
</dbReference>
<feature type="region of interest" description="Disordered" evidence="2">
    <location>
        <begin position="260"/>
        <end position="312"/>
    </location>
</feature>
<dbReference type="Proteomes" id="UP001645859">
    <property type="component" value="Unassembled WGS sequence"/>
</dbReference>
<dbReference type="Gene3D" id="3.40.50.300">
    <property type="entry name" value="P-loop containing nucleotide triphosphate hydrolases"/>
    <property type="match status" value="1"/>
</dbReference>
<dbReference type="InterPro" id="IPR049730">
    <property type="entry name" value="SNF2/RAD54-like_C"/>
</dbReference>
<dbReference type="EMBL" id="QYAC01000004">
    <property type="protein sequence ID" value="MBL3679588.1"/>
    <property type="molecule type" value="Genomic_DNA"/>
</dbReference>
<proteinExistence type="predicted"/>
<feature type="region of interest" description="Disordered" evidence="2">
    <location>
        <begin position="1"/>
        <end position="41"/>
    </location>
</feature>
<feature type="compositionally biased region" description="Low complexity" evidence="2">
    <location>
        <begin position="285"/>
        <end position="297"/>
    </location>
</feature>
<dbReference type="SMART" id="SM00487">
    <property type="entry name" value="DEXDc"/>
    <property type="match status" value="1"/>
</dbReference>
<dbReference type="InterPro" id="IPR014001">
    <property type="entry name" value="Helicase_ATP-bd"/>
</dbReference>
<protein>
    <submittedName>
        <fullName evidence="5">DEAD/DEAH box helicase</fullName>
    </submittedName>
</protein>
<dbReference type="Pfam" id="PF00176">
    <property type="entry name" value="SNF2-rel_dom"/>
    <property type="match status" value="1"/>
</dbReference>
<evidence type="ECO:0000313" key="5">
    <source>
        <dbReference type="EMBL" id="MBL3679588.1"/>
    </source>
</evidence>
<keyword evidence="1" id="KW-0378">Hydrolase</keyword>
<evidence type="ECO:0000259" key="3">
    <source>
        <dbReference type="PROSITE" id="PS51192"/>
    </source>
</evidence>
<accession>A0ABS1SG97</accession>
<dbReference type="InterPro" id="IPR001650">
    <property type="entry name" value="Helicase_C-like"/>
</dbReference>
<dbReference type="SMART" id="SM00490">
    <property type="entry name" value="HELICc"/>
    <property type="match status" value="1"/>
</dbReference>
<evidence type="ECO:0000313" key="6">
    <source>
        <dbReference type="Proteomes" id="UP001645859"/>
    </source>
</evidence>
<sequence length="1087" mass="116856">MGREDPDPAGAGSDAGSGAGSRTPSRSGTAGNPGGTAGSAPGTWLELALQFELREMIPRTADRWNGPTSRAVKAGQAPGSGIFQLGTRPVMRTARGWARGGLSWSNIGHQGSRLNLDPAQQRWFRQFVALHRAAETITVGQDPNWVFLDDFASPALWTLLSQAETLGIALVGTGPRASVRVSAAARLTLDAAATPEGGIQFAPRVTVDELLVPFAHVRAIADHGLYGADPDAVPGSGAGIWLAPVAGSLSEAERAVLADARPGPRSGWGAGAAAAGEVSERSESADPADPADPAAPAERSDASTHARGRPTLLTVPAAERDVFLGEGLPELRTRFTLTSVDGSVVIPDPPPARLVITAAWRSGHRLSLRCTVEGDGAGESASAAPVFSEIIPPALRGADLLPESWLDAALPPDTELRGADAAAFLAGALPALERTPGIEVRRTGRAPEYREAAGTPQLEITVVPSEREDWFDLGVIVTVDGRSVPFAPLFRALAQGRTKLLLIDNSYLSLTHPAFAPLAELIAEARDLDEWETGPRISRHQAAQWADFEDVAEQSEAAHAWRSLVREVRAVQDAPPAAVPVPQGIAAELRPYQRDGFHWLAFLWRTRLGGILADDMGLGKTLQCVTLIEHARETGEHRPFLVVAPTSVMSNWAAEAARFAPGLRVRVRGVTEASERTAEPSAGGVAGDLGAADLVITSYALFRLDFAAYRAVAADPDRGIAGLILDEAQFVKNARARGNELAEELPVAWKLAVTGTPIENSLRELHALCRIVAPGLFPSGRRFEEEYVRAIEQPALGISVGVGAGSGPESQAELRAARTARLRQRVRPFLLRRTKALVASELPDKHEQVLEVELDPEHRELYDRFMQRERQKLYGLIPDLDRNRFTVFRSLTLLRMLALDASLIDGNYAALPSAKLGALVEHATELAAEGRRTLVFSQFTSFLALARERLEAEGVRTVTLDGSTRQRDAVIERFRRGEADVFLISLKAGGVGLNLTEADTVVLLDPWWNPASEAQAIDRTHRIGQERPVHVIRMIALGTIEEKVLALQQRKRALFDAVIDDEELFSQALTAAELRELLDAPEPVPSE</sequence>
<dbReference type="InterPro" id="IPR038718">
    <property type="entry name" value="SNF2-like_sf"/>
</dbReference>
<name>A0ABS1SG97_9MICO</name>
<keyword evidence="6" id="KW-1185">Reference proteome</keyword>
<dbReference type="PROSITE" id="PS51194">
    <property type="entry name" value="HELICASE_CTER"/>
    <property type="match status" value="1"/>
</dbReference>
<dbReference type="Gene3D" id="3.40.50.10810">
    <property type="entry name" value="Tandem AAA-ATPase domain"/>
    <property type="match status" value="1"/>
</dbReference>
<dbReference type="GO" id="GO:0004386">
    <property type="term" value="F:helicase activity"/>
    <property type="evidence" value="ECO:0007669"/>
    <property type="project" value="UniProtKB-KW"/>
</dbReference>
<evidence type="ECO:0000259" key="4">
    <source>
        <dbReference type="PROSITE" id="PS51194"/>
    </source>
</evidence>
<evidence type="ECO:0000256" key="1">
    <source>
        <dbReference type="ARBA" id="ARBA00022801"/>
    </source>
</evidence>